<evidence type="ECO:0000313" key="3">
    <source>
        <dbReference type="EMBL" id="KZS41868.1"/>
    </source>
</evidence>
<dbReference type="InterPro" id="IPR007712">
    <property type="entry name" value="RelE/ParE_toxin"/>
</dbReference>
<sequence length="94" mass="11157">MGIYKLTNEAESDLIRIHQYGVRKFGEDQADKYFYAFFEQFELIAKQPHLYPSVDYFRKGYRRCVCGVDSIYYQIKPDVVEIIAIIGRQDLKSF</sequence>
<dbReference type="PANTHER" id="PTHR33755:SF9">
    <property type="entry name" value="TOXIN PARE1"/>
    <property type="match status" value="1"/>
</dbReference>
<reference evidence="3 4" key="1">
    <citation type="submission" date="2016-01" db="EMBL/GenBank/DDBJ databases">
        <title>The draft genome sequence of Aquimarina sp. RZW4-3-2.</title>
        <authorList>
            <person name="Wang Y."/>
        </authorList>
    </citation>
    <scope>NUCLEOTIDE SEQUENCE [LARGE SCALE GENOMIC DNA]</scope>
    <source>
        <strain evidence="3 4">RZW4-3-2</strain>
    </source>
</reference>
<evidence type="ECO:0000256" key="2">
    <source>
        <dbReference type="ARBA" id="ARBA00022649"/>
    </source>
</evidence>
<keyword evidence="2" id="KW-1277">Toxin-antitoxin system</keyword>
<evidence type="ECO:0000313" key="4">
    <source>
        <dbReference type="Proteomes" id="UP000076715"/>
    </source>
</evidence>
<comment type="similarity">
    <text evidence="1">Belongs to the RelE toxin family.</text>
</comment>
<name>A0A162DKP3_9FLAO</name>
<dbReference type="EMBL" id="LQRT01000002">
    <property type="protein sequence ID" value="KZS41868.1"/>
    <property type="molecule type" value="Genomic_DNA"/>
</dbReference>
<proteinExistence type="inferred from homology"/>
<dbReference type="STRING" id="1642818.AWE51_00030"/>
<gene>
    <name evidence="3" type="ORF">AWE51_00030</name>
</gene>
<protein>
    <submittedName>
        <fullName evidence="3">Plasmid stabilization protein</fullName>
    </submittedName>
</protein>
<organism evidence="3 4">
    <name type="scientific">Aquimarina aggregata</name>
    <dbReference type="NCBI Taxonomy" id="1642818"/>
    <lineage>
        <taxon>Bacteria</taxon>
        <taxon>Pseudomonadati</taxon>
        <taxon>Bacteroidota</taxon>
        <taxon>Flavobacteriia</taxon>
        <taxon>Flavobacteriales</taxon>
        <taxon>Flavobacteriaceae</taxon>
        <taxon>Aquimarina</taxon>
    </lineage>
</organism>
<dbReference type="AlphaFoldDB" id="A0A162DKP3"/>
<dbReference type="RefSeq" id="WP_066308586.1">
    <property type="nucleotide sequence ID" value="NZ_LQRT01000002.1"/>
</dbReference>
<evidence type="ECO:0000256" key="1">
    <source>
        <dbReference type="ARBA" id="ARBA00006226"/>
    </source>
</evidence>
<dbReference type="InterPro" id="IPR051803">
    <property type="entry name" value="TA_system_RelE-like_toxin"/>
</dbReference>
<accession>A0A162DKP3</accession>
<keyword evidence="4" id="KW-1185">Reference proteome</keyword>
<dbReference type="Proteomes" id="UP000076715">
    <property type="component" value="Unassembled WGS sequence"/>
</dbReference>
<dbReference type="Pfam" id="PF05016">
    <property type="entry name" value="ParE_toxin"/>
    <property type="match status" value="1"/>
</dbReference>
<comment type="caution">
    <text evidence="3">The sequence shown here is derived from an EMBL/GenBank/DDBJ whole genome shotgun (WGS) entry which is preliminary data.</text>
</comment>
<dbReference type="Gene3D" id="3.30.2310.20">
    <property type="entry name" value="RelE-like"/>
    <property type="match status" value="1"/>
</dbReference>
<dbReference type="InterPro" id="IPR035093">
    <property type="entry name" value="RelE/ParE_toxin_dom_sf"/>
</dbReference>
<dbReference type="OrthoDB" id="516834at2"/>
<dbReference type="PANTHER" id="PTHR33755">
    <property type="entry name" value="TOXIN PARE1-RELATED"/>
    <property type="match status" value="1"/>
</dbReference>